<sequence>MLAEKLENIKNVNSQHSTKNIKLPLLVAGVITLLLIGIVCFYWVAGKNPVSLIIRNSQPGAAIFVSKSSPAMVSLLVNPDALQTIKSKGKFFQLNNSLLVKNNLDYKNDIKPWLSHEITLAVTTIDIDRDPDNGLEAGYLMALATEKPEKSREFLELLFSKRAFSGNNLGIERYKGVKVIYDHPEFIPDSKIQPGLAGAIVNNFVLLANYPQVIKEAINNLQAPDLNLISSLEYQKATQQIPENAVAVTFLNLPQVAKWQGLELAESTYHSQILSLILNPQGLLTESTFLTTSEIVHPSLSTSQPVRALQYIPESTVFTIAGANLSNLGNSNLAKLWKQGTATIYGSSENAISRLVQPLVAIQNNWNLNFTQDIFHWVLGEYALALLPNSENTIPNWLFVVEKTPELTALIARLDHIASTSGFNVSSLTLDGQTISAWTQITALSENNTSINIDAKIKGAHTTLDNYEIFTSDLKTLKAVLSQKQKSLLENTQFQNAMTAIPQPNQGYIYLNWENSQNILKRHLPLLKFVEVLDKPLFDHLQSLTISSYNSEPGILKGGVFWQLH</sequence>
<keyword evidence="1" id="KW-0812">Transmembrane</keyword>
<proteinExistence type="predicted"/>
<dbReference type="Pfam" id="PF11832">
    <property type="entry name" value="DUF3352"/>
    <property type="match status" value="1"/>
</dbReference>
<keyword evidence="3" id="KW-1185">Reference proteome</keyword>
<accession>A0ABR8IVZ9</accession>
<dbReference type="Proteomes" id="UP000660270">
    <property type="component" value="Unassembled WGS sequence"/>
</dbReference>
<organism evidence="2 3">
    <name type="scientific">Aphanizomenon flos-aquae FACHB-1249</name>
    <dbReference type="NCBI Taxonomy" id="2692889"/>
    <lineage>
        <taxon>Bacteria</taxon>
        <taxon>Bacillati</taxon>
        <taxon>Cyanobacteriota</taxon>
        <taxon>Cyanophyceae</taxon>
        <taxon>Nostocales</taxon>
        <taxon>Aphanizomenonaceae</taxon>
        <taxon>Aphanizomenon</taxon>
    </lineage>
</organism>
<reference evidence="2 3" key="1">
    <citation type="journal article" date="2020" name="ISME J.">
        <title>Comparative genomics reveals insights into cyanobacterial evolution and habitat adaptation.</title>
        <authorList>
            <person name="Chen M.Y."/>
            <person name="Teng W.K."/>
            <person name="Zhao L."/>
            <person name="Hu C.X."/>
            <person name="Zhou Y.K."/>
            <person name="Han B.P."/>
            <person name="Song L.R."/>
            <person name="Shu W.S."/>
        </authorList>
    </citation>
    <scope>NUCLEOTIDE SEQUENCE [LARGE SCALE GENOMIC DNA]</scope>
    <source>
        <strain evidence="2 3">FACHB-1249</strain>
    </source>
</reference>
<comment type="caution">
    <text evidence="2">The sequence shown here is derived from an EMBL/GenBank/DDBJ whole genome shotgun (WGS) entry which is preliminary data.</text>
</comment>
<keyword evidence="1" id="KW-1133">Transmembrane helix</keyword>
<protein>
    <submittedName>
        <fullName evidence="2">DUF3352 domain-containing protein</fullName>
    </submittedName>
</protein>
<evidence type="ECO:0000313" key="3">
    <source>
        <dbReference type="Proteomes" id="UP000660270"/>
    </source>
</evidence>
<dbReference type="InterPro" id="IPR021787">
    <property type="entry name" value="DUF3352"/>
</dbReference>
<name>A0ABR8IVZ9_APHFL</name>
<keyword evidence="1" id="KW-0472">Membrane</keyword>
<evidence type="ECO:0000313" key="2">
    <source>
        <dbReference type="EMBL" id="MBD2687067.1"/>
    </source>
</evidence>
<dbReference type="EMBL" id="JACJTM010000054">
    <property type="protein sequence ID" value="MBD2687067.1"/>
    <property type="molecule type" value="Genomic_DNA"/>
</dbReference>
<gene>
    <name evidence="2" type="ORF">H6G43_18010</name>
</gene>
<evidence type="ECO:0000256" key="1">
    <source>
        <dbReference type="SAM" id="Phobius"/>
    </source>
</evidence>
<feature type="transmembrane region" description="Helical" evidence="1">
    <location>
        <begin position="21"/>
        <end position="45"/>
    </location>
</feature>